<dbReference type="Proteomes" id="UP000001554">
    <property type="component" value="Unplaced"/>
</dbReference>
<dbReference type="AlphaFoldDB" id="A0A9J7HV72"/>
<evidence type="ECO:0000256" key="1">
    <source>
        <dbReference type="ARBA" id="ARBA00022614"/>
    </source>
</evidence>
<dbReference type="PANTHER" id="PTHR24373">
    <property type="entry name" value="SLIT RELATED LEUCINE-RICH REPEAT NEURONAL PROTEIN"/>
    <property type="match status" value="1"/>
</dbReference>
<reference evidence="9" key="1">
    <citation type="submission" date="2025-08" db="UniProtKB">
        <authorList>
            <consortium name="RefSeq"/>
        </authorList>
    </citation>
    <scope>IDENTIFICATION</scope>
    <source>
        <strain evidence="9">S238N-H82</strain>
        <tissue evidence="9">Testes</tissue>
    </source>
</reference>
<evidence type="ECO:0000256" key="2">
    <source>
        <dbReference type="ARBA" id="ARBA00022729"/>
    </source>
</evidence>
<dbReference type="OrthoDB" id="676979at2759"/>
<feature type="signal peptide" evidence="6">
    <location>
        <begin position="1"/>
        <end position="24"/>
    </location>
</feature>
<dbReference type="InterPro" id="IPR032675">
    <property type="entry name" value="LRR_dom_sf"/>
</dbReference>
<evidence type="ECO:0000256" key="4">
    <source>
        <dbReference type="SAM" id="MobiDB-lite"/>
    </source>
</evidence>
<evidence type="ECO:0000256" key="5">
    <source>
        <dbReference type="SAM" id="Phobius"/>
    </source>
</evidence>
<keyword evidence="3" id="KW-0677">Repeat</keyword>
<dbReference type="SMART" id="SM00369">
    <property type="entry name" value="LRR_TYP"/>
    <property type="match status" value="5"/>
</dbReference>
<organism evidence="8 9">
    <name type="scientific">Branchiostoma floridae</name>
    <name type="common">Florida lancelet</name>
    <name type="synonym">Amphioxus</name>
    <dbReference type="NCBI Taxonomy" id="7739"/>
    <lineage>
        <taxon>Eukaryota</taxon>
        <taxon>Metazoa</taxon>
        <taxon>Chordata</taxon>
        <taxon>Cephalochordata</taxon>
        <taxon>Leptocardii</taxon>
        <taxon>Amphioxiformes</taxon>
        <taxon>Branchiostomatidae</taxon>
        <taxon>Branchiostoma</taxon>
    </lineage>
</organism>
<evidence type="ECO:0000313" key="8">
    <source>
        <dbReference type="Proteomes" id="UP000001554"/>
    </source>
</evidence>
<keyword evidence="1" id="KW-0433">Leucine-rich repeat</keyword>
<dbReference type="PROSITE" id="PS51450">
    <property type="entry name" value="LRR"/>
    <property type="match status" value="1"/>
</dbReference>
<dbReference type="RefSeq" id="XP_035663977.1">
    <property type="nucleotide sequence ID" value="XM_035808084.1"/>
</dbReference>
<dbReference type="InterPro" id="IPR000483">
    <property type="entry name" value="Cys-rich_flank_reg_C"/>
</dbReference>
<dbReference type="InterPro" id="IPR003591">
    <property type="entry name" value="Leu-rich_rpt_typical-subtyp"/>
</dbReference>
<dbReference type="SUPFAM" id="SSF52058">
    <property type="entry name" value="L domain-like"/>
    <property type="match status" value="1"/>
</dbReference>
<dbReference type="InterPro" id="IPR001611">
    <property type="entry name" value="Leu-rich_rpt"/>
</dbReference>
<dbReference type="GO" id="GO:0038023">
    <property type="term" value="F:signaling receptor activity"/>
    <property type="evidence" value="ECO:0000318"/>
    <property type="project" value="GO_Central"/>
</dbReference>
<evidence type="ECO:0000259" key="7">
    <source>
        <dbReference type="SMART" id="SM00082"/>
    </source>
</evidence>
<dbReference type="GeneID" id="118407587"/>
<dbReference type="PANTHER" id="PTHR24373:SF383">
    <property type="entry name" value="LEUCINE-RICH REPEAT-CONTAINING PROTEIN 15-LIKE"/>
    <property type="match status" value="1"/>
</dbReference>
<feature type="region of interest" description="Disordered" evidence="4">
    <location>
        <begin position="303"/>
        <end position="334"/>
    </location>
</feature>
<keyword evidence="5" id="KW-0472">Membrane</keyword>
<dbReference type="Pfam" id="PF13855">
    <property type="entry name" value="LRR_8"/>
    <property type="match status" value="1"/>
</dbReference>
<feature type="compositionally biased region" description="Low complexity" evidence="4">
    <location>
        <begin position="303"/>
        <end position="314"/>
    </location>
</feature>
<keyword evidence="5" id="KW-0812">Transmembrane</keyword>
<dbReference type="OMA" id="VEYSITC"/>
<keyword evidence="8" id="KW-1185">Reference proteome</keyword>
<dbReference type="Gene3D" id="3.80.10.10">
    <property type="entry name" value="Ribonuclease Inhibitor"/>
    <property type="match status" value="2"/>
</dbReference>
<keyword evidence="5" id="KW-1133">Transmembrane helix</keyword>
<dbReference type="GO" id="GO:0051965">
    <property type="term" value="P:positive regulation of synapse assembly"/>
    <property type="evidence" value="ECO:0000318"/>
    <property type="project" value="GO_Central"/>
</dbReference>
<evidence type="ECO:0000313" key="9">
    <source>
        <dbReference type="RefSeq" id="XP_035663977.1"/>
    </source>
</evidence>
<evidence type="ECO:0000256" key="6">
    <source>
        <dbReference type="SAM" id="SignalP"/>
    </source>
</evidence>
<dbReference type="InterPro" id="IPR050328">
    <property type="entry name" value="Dev_Immune_Receptor"/>
</dbReference>
<name>A0A9J7HV72_BRAFL</name>
<evidence type="ECO:0000256" key="3">
    <source>
        <dbReference type="ARBA" id="ARBA00022737"/>
    </source>
</evidence>
<dbReference type="FunFam" id="3.80.10.10:FF:001326">
    <property type="entry name" value="Uncharacterized protein"/>
    <property type="match status" value="1"/>
</dbReference>
<protein>
    <submittedName>
        <fullName evidence="9">SLIT and NTRK-like protein 4</fullName>
    </submittedName>
</protein>
<proteinExistence type="predicted"/>
<keyword evidence="2 6" id="KW-0732">Signal</keyword>
<feature type="compositionally biased region" description="Polar residues" evidence="4">
    <location>
        <begin position="320"/>
        <end position="331"/>
    </location>
</feature>
<sequence>MAPQMKKLFVLVLLLLAEPGPIAGCADRCSYESQFSFDMFCPCDGLGFSTVPQFLPADVTRLDLSRNAITTLDWTDFSRYPRVKSLNLESNHISTINSGAFHNLSSLTALHLADNRLTSIRADMFYGLHVLEFLDLDQNSIRDIEPGTFNNTPQLNTLKVAQNRVTTVPGAMFGLNMSVVQELDFQSNQIGAFPFEELAALNISTLDRLHLQYNRMTTLPFAAYDVLTLASLTFVNVERNPWQCDCRMLPFKQRMTGFYTVEYSITCAGPANLQGKGLLQDVSPEDLVCVTTTTSTASVVTVHPEPLSTTTRTPAPSPTGVRTSGTSQAQPGRTVGTGASHCVFPVQVFLTGFLPGVLVGALLASAVFLSIWCFYRRKSAESVPENSAMFSLQ</sequence>
<feature type="chain" id="PRO_5039917156" evidence="6">
    <location>
        <begin position="25"/>
        <end position="393"/>
    </location>
</feature>
<feature type="domain" description="LRRCT" evidence="7">
    <location>
        <begin position="240"/>
        <end position="290"/>
    </location>
</feature>
<feature type="transmembrane region" description="Helical" evidence="5">
    <location>
        <begin position="352"/>
        <end position="375"/>
    </location>
</feature>
<dbReference type="GO" id="GO:0005886">
    <property type="term" value="C:plasma membrane"/>
    <property type="evidence" value="ECO:0000318"/>
    <property type="project" value="GO_Central"/>
</dbReference>
<gene>
    <name evidence="9" type="primary">LOC118407587</name>
</gene>
<dbReference type="KEGG" id="bfo:118407587"/>
<accession>A0A9J7HV72</accession>
<dbReference type="SMART" id="SM00082">
    <property type="entry name" value="LRRCT"/>
    <property type="match status" value="1"/>
</dbReference>